<evidence type="ECO:0008006" key="4">
    <source>
        <dbReference type="Google" id="ProtNLM"/>
    </source>
</evidence>
<dbReference type="RefSeq" id="WP_319984380.1">
    <property type="nucleotide sequence ID" value="NZ_JAXAVV010000005.1"/>
</dbReference>
<feature type="region of interest" description="Disordered" evidence="1">
    <location>
        <begin position="24"/>
        <end position="43"/>
    </location>
</feature>
<evidence type="ECO:0000313" key="3">
    <source>
        <dbReference type="Proteomes" id="UP001271792"/>
    </source>
</evidence>
<comment type="caution">
    <text evidence="2">The sequence shown here is derived from an EMBL/GenBank/DDBJ whole genome shotgun (WGS) entry which is preliminary data.</text>
</comment>
<accession>A0ABU4TQ32</accession>
<dbReference type="EMBL" id="JAXAVV010000005">
    <property type="protein sequence ID" value="MDX8050407.1"/>
    <property type="molecule type" value="Genomic_DNA"/>
</dbReference>
<evidence type="ECO:0000256" key="1">
    <source>
        <dbReference type="SAM" id="MobiDB-lite"/>
    </source>
</evidence>
<keyword evidence="3" id="KW-1185">Reference proteome</keyword>
<dbReference type="Proteomes" id="UP001271792">
    <property type="component" value="Unassembled WGS sequence"/>
</dbReference>
<feature type="compositionally biased region" description="Pro residues" evidence="1">
    <location>
        <begin position="72"/>
        <end position="81"/>
    </location>
</feature>
<proteinExistence type="predicted"/>
<reference evidence="2 3" key="1">
    <citation type="submission" date="2023-11" db="EMBL/GenBank/DDBJ databases">
        <title>Lentzea sokolovensis, sp. nov., Lentzea kristufkii, sp. nov., and Lentzea miocenensis, sp. nov., rare actinobacteria from Sokolov Coal Basin, Miocene lacustrine sediment, Czech Republic.</title>
        <authorList>
            <person name="Lara A."/>
            <person name="Kotroba L."/>
            <person name="Nouioui I."/>
            <person name="Neumann-Schaal M."/>
            <person name="Mast Y."/>
            <person name="Chronakova A."/>
        </authorList>
    </citation>
    <scope>NUCLEOTIDE SEQUENCE [LARGE SCALE GENOMIC DNA]</scope>
    <source>
        <strain evidence="2 3">BCCO 10_0798</strain>
    </source>
</reference>
<gene>
    <name evidence="2" type="ORF">SK571_13530</name>
</gene>
<name>A0ABU4TQ32_9PSEU</name>
<reference evidence="2 3" key="2">
    <citation type="submission" date="2023-11" db="EMBL/GenBank/DDBJ databases">
        <authorList>
            <person name="Lara A.C."/>
            <person name="Chronakova A."/>
        </authorList>
    </citation>
    <scope>NUCLEOTIDE SEQUENCE [LARGE SCALE GENOMIC DNA]</scope>
    <source>
        <strain evidence="2 3">BCCO 10_0798</strain>
    </source>
</reference>
<organism evidence="2 3">
    <name type="scientific">Lentzea kristufekii</name>
    <dbReference type="NCBI Taxonomy" id="3095430"/>
    <lineage>
        <taxon>Bacteria</taxon>
        <taxon>Bacillati</taxon>
        <taxon>Actinomycetota</taxon>
        <taxon>Actinomycetes</taxon>
        <taxon>Pseudonocardiales</taxon>
        <taxon>Pseudonocardiaceae</taxon>
        <taxon>Lentzea</taxon>
    </lineage>
</organism>
<evidence type="ECO:0000313" key="2">
    <source>
        <dbReference type="EMBL" id="MDX8050407.1"/>
    </source>
</evidence>
<sequence length="97" mass="10627">MEEPKVTKDEANDGMIDALLHERQGYVQREAGSEDDKAKAAMRRRIAQVDEQLALRGYQPGKSDETEQEAPAEPPVDPADPPKGTTPAGKRGQQTRA</sequence>
<feature type="region of interest" description="Disordered" evidence="1">
    <location>
        <begin position="52"/>
        <end position="97"/>
    </location>
</feature>
<protein>
    <recommendedName>
        <fullName evidence="4">50S ribosomal protein L29</fullName>
    </recommendedName>
</protein>